<evidence type="ECO:0000256" key="6">
    <source>
        <dbReference type="SAM" id="Phobius"/>
    </source>
</evidence>
<sequence>MKLSDSSEKSTYPEEELLIKWAKWPIFGVQFNGHLSLSVISRKLNNDVESQPKKYRKSLQFHFYSVPFVFHALLLTIFSVIIICFGQTGYSAFKRMEKLSSDAGILAAYSLCGFSYTMGIRIWSLIRVKKNLAFWTYQVDKVRLIQPNLWDFKTVSDLQKEIRASFLRTVFFLCAVLMTVFCSDFILVDIFQISKYSVITDSVLGQNGPILVGGLLWTYSYFSNAFLSLWLSFFIKLYSAGVSSIRGEFEGGKITGAQISRLSKTYNVLVNLVDHFNDEMGGRIFLEVGFNLIFILGSTYFIIVSGKMGEYGNAITNATCALLSMHVLYVYGNDCENLEVARLKLVNLLCEVEESDGPWEMGAANKIRDFQRKVVTCKLRITPENFFALNRSFILSVLSILMTLLIVLAQFRDSDEKSGSR</sequence>
<evidence type="ECO:0000313" key="7">
    <source>
        <dbReference type="EMBL" id="OXA55907.1"/>
    </source>
</evidence>
<evidence type="ECO:0000256" key="5">
    <source>
        <dbReference type="ARBA" id="ARBA00023136"/>
    </source>
</evidence>
<feature type="transmembrane region" description="Helical" evidence="6">
    <location>
        <begin position="214"/>
        <end position="235"/>
    </location>
</feature>
<keyword evidence="3 6" id="KW-0812">Transmembrane</keyword>
<evidence type="ECO:0000256" key="4">
    <source>
        <dbReference type="ARBA" id="ARBA00022989"/>
    </source>
</evidence>
<accession>A0A226EFM0</accession>
<keyword evidence="5 6" id="KW-0472">Membrane</keyword>
<evidence type="ECO:0008006" key="9">
    <source>
        <dbReference type="Google" id="ProtNLM"/>
    </source>
</evidence>
<keyword evidence="2" id="KW-1003">Cell membrane</keyword>
<dbReference type="GO" id="GO:0050909">
    <property type="term" value="P:sensory perception of taste"/>
    <property type="evidence" value="ECO:0007669"/>
    <property type="project" value="InterPro"/>
</dbReference>
<keyword evidence="4 6" id="KW-1133">Transmembrane helix</keyword>
<comment type="caution">
    <text evidence="7">The sequence shown here is derived from an EMBL/GenBank/DDBJ whole genome shotgun (WGS) entry which is preliminary data.</text>
</comment>
<evidence type="ECO:0000313" key="8">
    <source>
        <dbReference type="Proteomes" id="UP000198287"/>
    </source>
</evidence>
<dbReference type="EMBL" id="LNIX01000004">
    <property type="protein sequence ID" value="OXA55907.1"/>
    <property type="molecule type" value="Genomic_DNA"/>
</dbReference>
<proteinExistence type="predicted"/>
<feature type="transmembrane region" description="Helical" evidence="6">
    <location>
        <begin position="170"/>
        <end position="194"/>
    </location>
</feature>
<gene>
    <name evidence="7" type="ORF">Fcan01_08641</name>
</gene>
<dbReference type="GO" id="GO:0005886">
    <property type="term" value="C:plasma membrane"/>
    <property type="evidence" value="ECO:0007669"/>
    <property type="project" value="UniProtKB-SubCell"/>
</dbReference>
<protein>
    <recommendedName>
        <fullName evidence="9">Gustatory receptor</fullName>
    </recommendedName>
</protein>
<keyword evidence="8" id="KW-1185">Reference proteome</keyword>
<dbReference type="Proteomes" id="UP000198287">
    <property type="component" value="Unassembled WGS sequence"/>
</dbReference>
<reference evidence="7 8" key="1">
    <citation type="submission" date="2015-12" db="EMBL/GenBank/DDBJ databases">
        <title>The genome of Folsomia candida.</title>
        <authorList>
            <person name="Faddeeva A."/>
            <person name="Derks M.F."/>
            <person name="Anvar Y."/>
            <person name="Smit S."/>
            <person name="Van Straalen N."/>
            <person name="Roelofs D."/>
        </authorList>
    </citation>
    <scope>NUCLEOTIDE SEQUENCE [LARGE SCALE GENOMIC DNA]</scope>
    <source>
        <strain evidence="7 8">VU population</strain>
        <tissue evidence="7">Whole body</tissue>
    </source>
</reference>
<dbReference type="InterPro" id="IPR013604">
    <property type="entry name" value="7TM_chemorcpt"/>
</dbReference>
<dbReference type="AlphaFoldDB" id="A0A226EFM0"/>
<dbReference type="Pfam" id="PF08395">
    <property type="entry name" value="7tm_7"/>
    <property type="match status" value="1"/>
</dbReference>
<comment type="subcellular location">
    <subcellularLocation>
        <location evidence="1">Cell membrane</location>
        <topology evidence="1">Multi-pass membrane protein</topology>
    </subcellularLocation>
</comment>
<feature type="transmembrane region" description="Helical" evidence="6">
    <location>
        <begin position="393"/>
        <end position="411"/>
    </location>
</feature>
<evidence type="ECO:0000256" key="3">
    <source>
        <dbReference type="ARBA" id="ARBA00022692"/>
    </source>
</evidence>
<name>A0A226EFM0_FOLCA</name>
<feature type="transmembrane region" description="Helical" evidence="6">
    <location>
        <begin position="103"/>
        <end position="123"/>
    </location>
</feature>
<feature type="transmembrane region" description="Helical" evidence="6">
    <location>
        <begin position="61"/>
        <end position="83"/>
    </location>
</feature>
<evidence type="ECO:0000256" key="1">
    <source>
        <dbReference type="ARBA" id="ARBA00004651"/>
    </source>
</evidence>
<evidence type="ECO:0000256" key="2">
    <source>
        <dbReference type="ARBA" id="ARBA00022475"/>
    </source>
</evidence>
<feature type="transmembrane region" description="Helical" evidence="6">
    <location>
        <begin position="284"/>
        <end position="303"/>
    </location>
</feature>
<organism evidence="7 8">
    <name type="scientific">Folsomia candida</name>
    <name type="common">Springtail</name>
    <dbReference type="NCBI Taxonomy" id="158441"/>
    <lineage>
        <taxon>Eukaryota</taxon>
        <taxon>Metazoa</taxon>
        <taxon>Ecdysozoa</taxon>
        <taxon>Arthropoda</taxon>
        <taxon>Hexapoda</taxon>
        <taxon>Collembola</taxon>
        <taxon>Entomobryomorpha</taxon>
        <taxon>Isotomoidea</taxon>
        <taxon>Isotomidae</taxon>
        <taxon>Proisotominae</taxon>
        <taxon>Folsomia</taxon>
    </lineage>
</organism>